<evidence type="ECO:0000313" key="1">
    <source>
        <dbReference type="EMBL" id="MFC6069011.1"/>
    </source>
</evidence>
<comment type="caution">
    <text evidence="1">The sequence shown here is derived from an EMBL/GenBank/DDBJ whole genome shotgun (WGS) entry which is preliminary data.</text>
</comment>
<proteinExistence type="predicted"/>
<dbReference type="Proteomes" id="UP001596115">
    <property type="component" value="Unassembled WGS sequence"/>
</dbReference>
<keyword evidence="2" id="KW-1185">Reference proteome</keyword>
<dbReference type="EMBL" id="JBHRFL010000005">
    <property type="protein sequence ID" value="MFC6069011.1"/>
    <property type="molecule type" value="Genomic_DNA"/>
</dbReference>
<accession>A0ABW1MZT7</accession>
<reference evidence="1 2" key="1">
    <citation type="submission" date="2024-09" db="EMBL/GenBank/DDBJ databases">
        <title>Whole genome analysis of Stenotrophomonas geniculata MK-1, and its biological control impact on peanut foliage fungus diseases.</title>
        <authorList>
            <person name="Ahsan T."/>
        </authorList>
    </citation>
    <scope>NUCLEOTIDE SEQUENCE [LARGE SCALE GENOMIC DNA]</scope>
    <source>
        <strain evidence="1 2">MK-1</strain>
    </source>
</reference>
<dbReference type="RefSeq" id="WP_367141501.1">
    <property type="nucleotide sequence ID" value="NZ_JBFLAA010000009.1"/>
</dbReference>
<name>A0ABW1MZT7_9GAMM</name>
<organism evidence="1 2">
    <name type="scientific">Stenotrophomonas geniculata</name>
    <dbReference type="NCBI Taxonomy" id="86188"/>
    <lineage>
        <taxon>Bacteria</taxon>
        <taxon>Pseudomonadati</taxon>
        <taxon>Pseudomonadota</taxon>
        <taxon>Gammaproteobacteria</taxon>
        <taxon>Lysobacterales</taxon>
        <taxon>Lysobacteraceae</taxon>
        <taxon>Stenotrophomonas</taxon>
    </lineage>
</organism>
<sequence>MPTFDSIQNVHLLISHRTTYATPRTISDILSGPVSRDLLCLLSVLSFANDEEKRFRTWSQSSLPATSNQTDTPENNECVVFGRLQIFECWKQLLVRASTLQVAKQNRTELAGVLHELFAKINDQENEGYHHQFLAKSSIQFARDDCIYKLYRAQKVFLDGMHVAPHVAAFEKKNGFTVKMYLHVIFMIINRCHSMRKVPSFDPENIDNWFIDLNQVSSYLKIDLLMLKKIMSEIAFTVDDGLALASDEKDDASFQLFRNRPFLQLSDTCFLPIEGKLVEELLFDNLLHRLHQAAGIGTQFYADLGHDFEGYAQGLIEKFCLASNAISYEYIPEFKFGKSNSLSPDAMVRCEAEKTVVAFEVKSARYLDSILASEDAPQVVADSFEKLRFKPWRQVHDAIARIVGEKRHSRLTEDLVYLFVAVTMNEIPHSLQDYEINIHGTDRSYCFYSFGIHSLELLLIAANASRRYSIYDILRNAFSVRHKISNRTTFIRVRRREGGDSELDKQIRMEAISRVSLF</sequence>
<protein>
    <submittedName>
        <fullName evidence="1">Uncharacterized protein</fullName>
    </submittedName>
</protein>
<gene>
    <name evidence="1" type="ORF">ACFLLB_05450</name>
</gene>
<evidence type="ECO:0000313" key="2">
    <source>
        <dbReference type="Proteomes" id="UP001596115"/>
    </source>
</evidence>